<comment type="caution">
    <text evidence="3">The sequence shown here is derived from an EMBL/GenBank/DDBJ whole genome shotgun (WGS) entry which is preliminary data.</text>
</comment>
<dbReference type="InterPro" id="IPR004244">
    <property type="entry name" value="Transposase_22"/>
</dbReference>
<dbReference type="EMBL" id="CAWUFR010000730">
    <property type="protein sequence ID" value="CAK6980759.1"/>
    <property type="molecule type" value="Genomic_DNA"/>
</dbReference>
<dbReference type="Gene3D" id="3.30.70.1820">
    <property type="entry name" value="L1 transposable element, RRM domain"/>
    <property type="match status" value="1"/>
</dbReference>
<sequence>MKPNEQGKKRKEKEPPVHKEGMIFGVPIHIHKTPASSSATTASTAATSANSDHDYTHSEIHACDQDADLIPLPVSAPDALVKPKDKKQKAEISLADLQNNIVAAINEQADNLEGMITRNAVSIEALKKSIDFAFAEVESLKTDMREVKTASERHDQLITELQLKLNETERYGRRWNLRLHGVPEGNPEDIKAKVINICCAMVPGSQQKIKDDIDIVHRLGRYQGTCTRPRTTIIRFTNRSTRDLLWRTAKNSEYLKNNKLRFAEDLTADDKAIRNKLWTMTEAEKKEERRHILQVPVSSSMERRYVQSRLIDPKWSHHTLVRLPTLKIPCDFLQDDQLKVY</sequence>
<protein>
    <submittedName>
        <fullName evidence="3">Uncharacterized protein LOC121643932</fullName>
    </submittedName>
</protein>
<feature type="coiled-coil region" evidence="1">
    <location>
        <begin position="87"/>
        <end position="143"/>
    </location>
</feature>
<evidence type="ECO:0000256" key="1">
    <source>
        <dbReference type="SAM" id="Coils"/>
    </source>
</evidence>
<dbReference type="AlphaFoldDB" id="A0AAV1QBF7"/>
<organism evidence="3 4">
    <name type="scientific">Scomber scombrus</name>
    <name type="common">Atlantic mackerel</name>
    <name type="synonym">Scomber vernalis</name>
    <dbReference type="NCBI Taxonomy" id="13677"/>
    <lineage>
        <taxon>Eukaryota</taxon>
        <taxon>Metazoa</taxon>
        <taxon>Chordata</taxon>
        <taxon>Craniata</taxon>
        <taxon>Vertebrata</taxon>
        <taxon>Euteleostomi</taxon>
        <taxon>Actinopterygii</taxon>
        <taxon>Neopterygii</taxon>
        <taxon>Teleostei</taxon>
        <taxon>Neoteleostei</taxon>
        <taxon>Acanthomorphata</taxon>
        <taxon>Pelagiaria</taxon>
        <taxon>Scombriformes</taxon>
        <taxon>Scombridae</taxon>
        <taxon>Scomber</taxon>
    </lineage>
</organism>
<feature type="compositionally biased region" description="Low complexity" evidence="2">
    <location>
        <begin position="35"/>
        <end position="50"/>
    </location>
</feature>
<dbReference type="PANTHER" id="PTHR11505">
    <property type="entry name" value="L1 TRANSPOSABLE ELEMENT-RELATED"/>
    <property type="match status" value="1"/>
</dbReference>
<reference evidence="3 4" key="1">
    <citation type="submission" date="2024-01" db="EMBL/GenBank/DDBJ databases">
        <authorList>
            <person name="Alioto T."/>
            <person name="Alioto T."/>
            <person name="Gomez Garrido J."/>
        </authorList>
    </citation>
    <scope>NUCLEOTIDE SEQUENCE [LARGE SCALE GENOMIC DNA]</scope>
</reference>
<feature type="region of interest" description="Disordered" evidence="2">
    <location>
        <begin position="34"/>
        <end position="53"/>
    </location>
</feature>
<keyword evidence="4" id="KW-1185">Reference proteome</keyword>
<evidence type="ECO:0000313" key="4">
    <source>
        <dbReference type="Proteomes" id="UP001314229"/>
    </source>
</evidence>
<name>A0AAV1QBF7_SCOSC</name>
<accession>A0AAV1QBF7</accession>
<gene>
    <name evidence="3" type="ORF">FSCOSCO3_A021566</name>
</gene>
<proteinExistence type="predicted"/>
<feature type="region of interest" description="Disordered" evidence="2">
    <location>
        <begin position="1"/>
        <end position="20"/>
    </location>
</feature>
<dbReference type="Proteomes" id="UP001314229">
    <property type="component" value="Unassembled WGS sequence"/>
</dbReference>
<keyword evidence="1" id="KW-0175">Coiled coil</keyword>
<evidence type="ECO:0000313" key="3">
    <source>
        <dbReference type="EMBL" id="CAK6980759.1"/>
    </source>
</evidence>
<evidence type="ECO:0000256" key="2">
    <source>
        <dbReference type="SAM" id="MobiDB-lite"/>
    </source>
</evidence>